<name>A0A1L9P8D0_ASPVE</name>
<keyword evidence="4" id="KW-0238">DNA-binding</keyword>
<evidence type="ECO:0000313" key="9">
    <source>
        <dbReference type="EMBL" id="OJI97755.1"/>
    </source>
</evidence>
<keyword evidence="5" id="KW-0539">Nucleus</keyword>
<dbReference type="GO" id="GO:0031261">
    <property type="term" value="C:DNA replication preinitiation complex"/>
    <property type="evidence" value="ECO:0007669"/>
    <property type="project" value="TreeGrafter"/>
</dbReference>
<dbReference type="EMBL" id="KV878126">
    <property type="protein sequence ID" value="OJI97755.1"/>
    <property type="molecule type" value="Genomic_DNA"/>
</dbReference>
<evidence type="ECO:0000256" key="1">
    <source>
        <dbReference type="ARBA" id="ARBA00004123"/>
    </source>
</evidence>
<comment type="similarity">
    <text evidence="2">Belongs to the ORC3 family.</text>
</comment>
<dbReference type="InterPro" id="IPR040855">
    <property type="entry name" value="ORC_WH_C"/>
</dbReference>
<dbReference type="Pfam" id="PF07034">
    <property type="entry name" value="ORC3_N"/>
    <property type="match status" value="1"/>
</dbReference>
<dbReference type="GO" id="GO:0005656">
    <property type="term" value="C:nuclear pre-replicative complex"/>
    <property type="evidence" value="ECO:0007669"/>
    <property type="project" value="TreeGrafter"/>
</dbReference>
<evidence type="ECO:0000259" key="7">
    <source>
        <dbReference type="Pfam" id="PF07034"/>
    </source>
</evidence>
<evidence type="ECO:0000256" key="4">
    <source>
        <dbReference type="ARBA" id="ARBA00023125"/>
    </source>
</evidence>
<feature type="domain" description="Origin recognition complex subunit 3 winged helix C-terminal" evidence="8">
    <location>
        <begin position="589"/>
        <end position="693"/>
    </location>
</feature>
<evidence type="ECO:0008006" key="11">
    <source>
        <dbReference type="Google" id="ProtNLM"/>
    </source>
</evidence>
<keyword evidence="10" id="KW-1185">Reference proteome</keyword>
<protein>
    <recommendedName>
        <fullName evidence="11">Origin recognition complex subunit 3 winged helix C-terminal domain-containing protein</fullName>
    </recommendedName>
</protein>
<reference evidence="10" key="1">
    <citation type="journal article" date="2017" name="Genome Biol.">
        <title>Comparative genomics reveals high biological diversity and specific adaptations in the industrially and medically important fungal genus Aspergillus.</title>
        <authorList>
            <person name="de Vries R.P."/>
            <person name="Riley R."/>
            <person name="Wiebenga A."/>
            <person name="Aguilar-Osorio G."/>
            <person name="Amillis S."/>
            <person name="Uchima C.A."/>
            <person name="Anderluh G."/>
            <person name="Asadollahi M."/>
            <person name="Askin M."/>
            <person name="Barry K."/>
            <person name="Battaglia E."/>
            <person name="Bayram O."/>
            <person name="Benocci T."/>
            <person name="Braus-Stromeyer S.A."/>
            <person name="Caldana C."/>
            <person name="Canovas D."/>
            <person name="Cerqueira G.C."/>
            <person name="Chen F."/>
            <person name="Chen W."/>
            <person name="Choi C."/>
            <person name="Clum A."/>
            <person name="Dos Santos R.A."/>
            <person name="Damasio A.R."/>
            <person name="Diallinas G."/>
            <person name="Emri T."/>
            <person name="Fekete E."/>
            <person name="Flipphi M."/>
            <person name="Freyberg S."/>
            <person name="Gallo A."/>
            <person name="Gournas C."/>
            <person name="Habgood R."/>
            <person name="Hainaut M."/>
            <person name="Harispe M.L."/>
            <person name="Henrissat B."/>
            <person name="Hilden K.S."/>
            <person name="Hope R."/>
            <person name="Hossain A."/>
            <person name="Karabika E."/>
            <person name="Karaffa L."/>
            <person name="Karanyi Z."/>
            <person name="Krasevec N."/>
            <person name="Kuo A."/>
            <person name="Kusch H."/>
            <person name="LaButti K."/>
            <person name="Lagendijk E.L."/>
            <person name="Lapidus A."/>
            <person name="Levasseur A."/>
            <person name="Lindquist E."/>
            <person name="Lipzen A."/>
            <person name="Logrieco A.F."/>
            <person name="MacCabe A."/>
            <person name="Maekelae M.R."/>
            <person name="Malavazi I."/>
            <person name="Melin P."/>
            <person name="Meyer V."/>
            <person name="Mielnichuk N."/>
            <person name="Miskei M."/>
            <person name="Molnar A.P."/>
            <person name="Mule G."/>
            <person name="Ngan C.Y."/>
            <person name="Orejas M."/>
            <person name="Orosz E."/>
            <person name="Ouedraogo J.P."/>
            <person name="Overkamp K.M."/>
            <person name="Park H.-S."/>
            <person name="Perrone G."/>
            <person name="Piumi F."/>
            <person name="Punt P.J."/>
            <person name="Ram A.F."/>
            <person name="Ramon A."/>
            <person name="Rauscher S."/>
            <person name="Record E."/>
            <person name="Riano-Pachon D.M."/>
            <person name="Robert V."/>
            <person name="Roehrig J."/>
            <person name="Ruller R."/>
            <person name="Salamov A."/>
            <person name="Salih N.S."/>
            <person name="Samson R.A."/>
            <person name="Sandor E."/>
            <person name="Sanguinetti M."/>
            <person name="Schuetze T."/>
            <person name="Sepcic K."/>
            <person name="Shelest E."/>
            <person name="Sherlock G."/>
            <person name="Sophianopoulou V."/>
            <person name="Squina F.M."/>
            <person name="Sun H."/>
            <person name="Susca A."/>
            <person name="Todd R.B."/>
            <person name="Tsang A."/>
            <person name="Unkles S.E."/>
            <person name="van de Wiele N."/>
            <person name="van Rossen-Uffink D."/>
            <person name="Oliveira J.V."/>
            <person name="Vesth T.C."/>
            <person name="Visser J."/>
            <person name="Yu J.-H."/>
            <person name="Zhou M."/>
            <person name="Andersen M.R."/>
            <person name="Archer D.B."/>
            <person name="Baker S.E."/>
            <person name="Benoit I."/>
            <person name="Brakhage A.A."/>
            <person name="Braus G.H."/>
            <person name="Fischer R."/>
            <person name="Frisvad J.C."/>
            <person name="Goldman G.H."/>
            <person name="Houbraken J."/>
            <person name="Oakley B."/>
            <person name="Pocsi I."/>
            <person name="Scazzocchio C."/>
            <person name="Seiboth B."/>
            <person name="vanKuyk P.A."/>
            <person name="Wortman J."/>
            <person name="Dyer P.S."/>
            <person name="Grigoriev I.V."/>
        </authorList>
    </citation>
    <scope>NUCLEOTIDE SEQUENCE [LARGE SCALE GENOMIC DNA]</scope>
    <source>
        <strain evidence="10">CBS 583.65</strain>
    </source>
</reference>
<evidence type="ECO:0000256" key="3">
    <source>
        <dbReference type="ARBA" id="ARBA00022705"/>
    </source>
</evidence>
<feature type="domain" description="Origin recognition complex subunit 3 N-terminal" evidence="7">
    <location>
        <begin position="42"/>
        <end position="345"/>
    </location>
</feature>
<evidence type="ECO:0000313" key="10">
    <source>
        <dbReference type="Proteomes" id="UP000184073"/>
    </source>
</evidence>
<dbReference type="GO" id="GO:0003688">
    <property type="term" value="F:DNA replication origin binding"/>
    <property type="evidence" value="ECO:0007669"/>
    <property type="project" value="TreeGrafter"/>
</dbReference>
<dbReference type="InterPro" id="IPR020795">
    <property type="entry name" value="ORC3"/>
</dbReference>
<evidence type="ECO:0000256" key="5">
    <source>
        <dbReference type="ARBA" id="ARBA00023242"/>
    </source>
</evidence>
<organism evidence="9 10">
    <name type="scientific">Aspergillus versicolor CBS 583.65</name>
    <dbReference type="NCBI Taxonomy" id="1036611"/>
    <lineage>
        <taxon>Eukaryota</taxon>
        <taxon>Fungi</taxon>
        <taxon>Dikarya</taxon>
        <taxon>Ascomycota</taxon>
        <taxon>Pezizomycotina</taxon>
        <taxon>Eurotiomycetes</taxon>
        <taxon>Eurotiomycetidae</taxon>
        <taxon>Eurotiales</taxon>
        <taxon>Aspergillaceae</taxon>
        <taxon>Aspergillus</taxon>
        <taxon>Aspergillus subgen. Nidulantes</taxon>
    </lineage>
</organism>
<dbReference type="AlphaFoldDB" id="A0A1L9P8D0"/>
<dbReference type="InterPro" id="IPR045667">
    <property type="entry name" value="ORC3_N"/>
</dbReference>
<gene>
    <name evidence="9" type="ORF">ASPVEDRAFT_79446</name>
</gene>
<feature type="region of interest" description="Disordered" evidence="6">
    <location>
        <begin position="25"/>
        <end position="49"/>
    </location>
</feature>
<sequence length="696" mass="78429">MVADFMETETGALEDSLNTQGVYIYRPADTGKSPNDHPSKKRKVTREQTTSTADLCPFVPLFNGDESEKSVRLRYQTYEQLWSVQEAKTQDILNDVDAEVLKNVSTFVRTTTPEMYDGCLPAALLTVGSNVSSLARLLSRLNDQLTSAKEGGVVVLESGDAPNLKTTLKNIIRAAITNTEGNDGYQNFLTDREGPRLLGYDLDLLGEYVTRRNIKHLVLAFRDSEAFDPGIFTDLFSLLGSWLDRIPLTLLFGISTSVELFEGRLPRSSVSLLKGKYFELHGASNCVDHIYERIQAEGGKFWLGRNITGVLFEKSSDYFQTPEAFCRTVKYAYMSHFFANPISVLLADDIPEDLQGKQLCEALRNVPSFREYCESLLKDGNTRVVRDLLEDDKSFFPRAIQLVKSGQQSMHDLFQAVNFISALLKNLNVLKKPSISELSIRALSGELRGSSLLEDLLAAFRRLDSGKIEQLLPLLPKSLTELPGFQDIHANFESLSEAHNGPEPLRSEYDSQNSVIGTTISKQRIKLNTGKTKLPDECIQYTEIIDRFHTMLGSYLESTLVCPQELPLHEAFLLDMRSPIREVFAPRARFALERALSHPFDYLMFTSQDTERKISAQQPATSILYQLYLESGALVNMHDLWQAFYAVFESEQGNGCDERMTMALFYRALSELRALGMLKHSRKKMDHVAKSAWMGL</sequence>
<accession>A0A1L9P8D0</accession>
<dbReference type="OrthoDB" id="10265211at2759"/>
<dbReference type="VEuPathDB" id="FungiDB:ASPVEDRAFT_79446"/>
<comment type="subcellular location">
    <subcellularLocation>
        <location evidence="1">Nucleus</location>
    </subcellularLocation>
</comment>
<dbReference type="GO" id="GO:0006270">
    <property type="term" value="P:DNA replication initiation"/>
    <property type="evidence" value="ECO:0007669"/>
    <property type="project" value="TreeGrafter"/>
</dbReference>
<dbReference type="PANTHER" id="PTHR12748">
    <property type="entry name" value="ORIGIN RECOGNITION COMPLEX SUBUNIT 3"/>
    <property type="match status" value="1"/>
</dbReference>
<keyword evidence="3" id="KW-0235">DNA replication</keyword>
<dbReference type="GO" id="GO:0005664">
    <property type="term" value="C:nuclear origin of replication recognition complex"/>
    <property type="evidence" value="ECO:0007669"/>
    <property type="project" value="InterPro"/>
</dbReference>
<proteinExistence type="inferred from homology"/>
<evidence type="ECO:0000259" key="8">
    <source>
        <dbReference type="Pfam" id="PF18137"/>
    </source>
</evidence>
<dbReference type="GeneID" id="63732201"/>
<dbReference type="Pfam" id="PF18137">
    <property type="entry name" value="WHD_ORC"/>
    <property type="match status" value="1"/>
</dbReference>
<dbReference type="RefSeq" id="XP_040663518.1">
    <property type="nucleotide sequence ID" value="XM_040816690.1"/>
</dbReference>
<dbReference type="Proteomes" id="UP000184073">
    <property type="component" value="Unassembled WGS sequence"/>
</dbReference>
<dbReference type="CDD" id="cd20704">
    <property type="entry name" value="Orc3"/>
    <property type="match status" value="1"/>
</dbReference>
<dbReference type="STRING" id="1036611.A0A1L9P8D0"/>
<evidence type="ECO:0000256" key="2">
    <source>
        <dbReference type="ARBA" id="ARBA00010977"/>
    </source>
</evidence>
<evidence type="ECO:0000256" key="6">
    <source>
        <dbReference type="SAM" id="MobiDB-lite"/>
    </source>
</evidence>
<dbReference type="PANTHER" id="PTHR12748:SF0">
    <property type="entry name" value="ORIGIN RECOGNITION COMPLEX SUBUNIT 3"/>
    <property type="match status" value="1"/>
</dbReference>